<dbReference type="GO" id="GO:0016758">
    <property type="term" value="F:hexosyltransferase activity"/>
    <property type="evidence" value="ECO:0007669"/>
    <property type="project" value="UniProtKB-ARBA"/>
</dbReference>
<dbReference type="PANTHER" id="PTHR21015:SF22">
    <property type="entry name" value="GLYCOSYLTRANSFERASE"/>
    <property type="match status" value="1"/>
</dbReference>
<proteinExistence type="predicted"/>
<dbReference type="EMBL" id="NHON01000017">
    <property type="protein sequence ID" value="OWJ66934.1"/>
    <property type="molecule type" value="Genomic_DNA"/>
</dbReference>
<accession>A0A211ZP42</accession>
<evidence type="ECO:0000259" key="1">
    <source>
        <dbReference type="Pfam" id="PF06722"/>
    </source>
</evidence>
<dbReference type="InterPro" id="IPR010610">
    <property type="entry name" value="EryCIII-like_C"/>
</dbReference>
<protein>
    <submittedName>
        <fullName evidence="2">UDP-glucuronosyltransferase</fullName>
    </submittedName>
</protein>
<keyword evidence="3" id="KW-1185">Reference proteome</keyword>
<organism evidence="2 3">
    <name type="scientific">Inquilinus limosus</name>
    <dbReference type="NCBI Taxonomy" id="171674"/>
    <lineage>
        <taxon>Bacteria</taxon>
        <taxon>Pseudomonadati</taxon>
        <taxon>Pseudomonadota</taxon>
        <taxon>Alphaproteobacteria</taxon>
        <taxon>Rhodospirillales</taxon>
        <taxon>Rhodospirillaceae</taxon>
        <taxon>Inquilinus</taxon>
    </lineage>
</organism>
<dbReference type="OrthoDB" id="6620093at2"/>
<dbReference type="Gene3D" id="3.40.50.2000">
    <property type="entry name" value="Glycogen Phosphorylase B"/>
    <property type="match status" value="2"/>
</dbReference>
<name>A0A211ZP42_9PROT</name>
<dbReference type="Pfam" id="PF06722">
    <property type="entry name" value="EryCIII-like_C"/>
    <property type="match status" value="1"/>
</dbReference>
<dbReference type="Proteomes" id="UP000196655">
    <property type="component" value="Unassembled WGS sequence"/>
</dbReference>
<dbReference type="AlphaFoldDB" id="A0A211ZP42"/>
<dbReference type="PANTHER" id="PTHR21015">
    <property type="entry name" value="UDP-N-ACETYLGLUCOSAMINE--N-ACETYLMURAMYL-(PENTAPEPTIDE) PYROPHOSPHORYL-UNDECAPRENOL N-ACETYLGLUCOSAMINE TRANSFERASE 1"/>
    <property type="match status" value="1"/>
</dbReference>
<dbReference type="InterPro" id="IPR002213">
    <property type="entry name" value="UDP_glucos_trans"/>
</dbReference>
<dbReference type="CDD" id="cd03784">
    <property type="entry name" value="GT1_Gtf-like"/>
    <property type="match status" value="1"/>
</dbReference>
<gene>
    <name evidence="2" type="ORF">BWR60_11690</name>
</gene>
<feature type="domain" description="Erythromycin biosynthesis protein CIII-like C-terminal" evidence="1">
    <location>
        <begin position="308"/>
        <end position="424"/>
    </location>
</feature>
<dbReference type="SUPFAM" id="SSF53756">
    <property type="entry name" value="UDP-Glycosyltransferase/glycogen phosphorylase"/>
    <property type="match status" value="1"/>
</dbReference>
<evidence type="ECO:0000313" key="2">
    <source>
        <dbReference type="EMBL" id="OWJ66934.1"/>
    </source>
</evidence>
<keyword evidence="2" id="KW-0808">Transferase</keyword>
<dbReference type="RefSeq" id="WP_088151200.1">
    <property type="nucleotide sequence ID" value="NZ_NHON01000017.1"/>
</dbReference>
<dbReference type="STRING" id="1122125.GCA_000423185_00934"/>
<sequence length="436" mass="47095">MARYILAATALPGHVSPLLAIAQHLVRQGHEVVFNTASLFREKAEATGARFVPFPAEIDFDYRRISELFPDYHEAERGPLKLMLGLRYLCRTMLGQKAGLDGILSGFPADAILVDTVFAGTVPMLLGPREARPPVITIGITALAATSVDTPFFGSGMTPSGTSEGRARNIAMHRNMQAQCAGMQQEFDETLASIGCPPLPEFMFDAFVSLPDLYLQLTGESFEYPRSDLPETVRFVGPLLAPPTKSFTPPAWWPELDGGKPVVVATQGTFANEDFGQLIGPTLTALKDEDMLMVATTGGPPVEEIPVPIPANTRATPFVAYDRLLPKVDVFVTNGGYGSVNHALSLGVPIVVAGDTEEKPEIAARVAWAGAGINLGTGHPRPEQIRDAVRTVLSDPRYRRRAQAVQADFARHDARREIATILDDLVSGQGQRRATA</sequence>
<evidence type="ECO:0000313" key="3">
    <source>
        <dbReference type="Proteomes" id="UP000196655"/>
    </source>
</evidence>
<comment type="caution">
    <text evidence="2">The sequence shown here is derived from an EMBL/GenBank/DDBJ whole genome shotgun (WGS) entry which is preliminary data.</text>
</comment>
<reference evidence="3" key="1">
    <citation type="submission" date="2017-05" db="EMBL/GenBank/DDBJ databases">
        <authorList>
            <person name="Macchi M."/>
            <person name="Festa S."/>
            <person name="Coppotelli B.M."/>
            <person name="Morelli I.S."/>
        </authorList>
    </citation>
    <scope>NUCLEOTIDE SEQUENCE [LARGE SCALE GENOMIC DNA]</scope>
    <source>
        <strain evidence="3">I</strain>
    </source>
</reference>
<dbReference type="GO" id="GO:0008194">
    <property type="term" value="F:UDP-glycosyltransferase activity"/>
    <property type="evidence" value="ECO:0007669"/>
    <property type="project" value="InterPro"/>
</dbReference>
<dbReference type="FunFam" id="3.40.50.2000:FF:000072">
    <property type="entry name" value="Glycosyl transferase"/>
    <property type="match status" value="1"/>
</dbReference>